<evidence type="ECO:0000256" key="3">
    <source>
        <dbReference type="ARBA" id="ARBA00022989"/>
    </source>
</evidence>
<dbReference type="GO" id="GO:0004671">
    <property type="term" value="F:protein C-terminal S-isoprenylcysteine carboxyl O-methyltransferase activity"/>
    <property type="evidence" value="ECO:0007669"/>
    <property type="project" value="UniProtKB-EC"/>
</dbReference>
<keyword evidence="6" id="KW-0489">Methyltransferase</keyword>
<protein>
    <submittedName>
        <fullName evidence="6">Isoprenylcysteine carboxylmethyltransferase family protein</fullName>
        <ecNumber evidence="6">2.1.1.100</ecNumber>
        <ecNumber evidence="6">2.1.1.334</ecNumber>
    </submittedName>
</protein>
<organism evidence="6 7">
    <name type="scientific">Methanoculleus palmolei</name>
    <dbReference type="NCBI Taxonomy" id="72612"/>
    <lineage>
        <taxon>Archaea</taxon>
        <taxon>Methanobacteriati</taxon>
        <taxon>Methanobacteriota</taxon>
        <taxon>Stenosarchaea group</taxon>
        <taxon>Methanomicrobia</taxon>
        <taxon>Methanomicrobiales</taxon>
        <taxon>Methanomicrobiaceae</taxon>
        <taxon>Methanoculleus</taxon>
    </lineage>
</organism>
<feature type="transmembrane region" description="Helical" evidence="5">
    <location>
        <begin position="111"/>
        <end position="131"/>
    </location>
</feature>
<dbReference type="EC" id="2.1.1.334" evidence="6"/>
<keyword evidence="2 5" id="KW-0812">Transmembrane</keyword>
<evidence type="ECO:0000313" key="6">
    <source>
        <dbReference type="EMBL" id="WOX55188.1"/>
    </source>
</evidence>
<evidence type="ECO:0000256" key="2">
    <source>
        <dbReference type="ARBA" id="ARBA00022692"/>
    </source>
</evidence>
<dbReference type="InterPro" id="IPR052527">
    <property type="entry name" value="Metal_cation-efflux_comp"/>
</dbReference>
<accession>A0ABD8A6L8</accession>
<dbReference type="PANTHER" id="PTHR43847">
    <property type="entry name" value="BLL3993 PROTEIN"/>
    <property type="match status" value="1"/>
</dbReference>
<feature type="transmembrane region" description="Helical" evidence="5">
    <location>
        <begin position="12"/>
        <end position="32"/>
    </location>
</feature>
<feature type="transmembrane region" description="Helical" evidence="5">
    <location>
        <begin position="170"/>
        <end position="198"/>
    </location>
</feature>
<evidence type="ECO:0000256" key="5">
    <source>
        <dbReference type="SAM" id="Phobius"/>
    </source>
</evidence>
<feature type="transmembrane region" description="Helical" evidence="5">
    <location>
        <begin position="80"/>
        <end position="99"/>
    </location>
</feature>
<keyword evidence="4 5" id="KW-0472">Membrane</keyword>
<keyword evidence="7" id="KW-1185">Reference proteome</keyword>
<dbReference type="Proteomes" id="UP001626603">
    <property type="component" value="Chromosome"/>
</dbReference>
<dbReference type="EC" id="2.1.1.100" evidence="6"/>
<reference evidence="6 7" key="1">
    <citation type="submission" date="2023-10" db="EMBL/GenBank/DDBJ databases">
        <title>The complete genome sequence of Methanoculleus palmolei DSM 4273.</title>
        <authorList>
            <person name="Lai S.-J."/>
            <person name="You Y.-T."/>
            <person name="Chen S.-C."/>
        </authorList>
    </citation>
    <scope>NUCLEOTIDE SEQUENCE [LARGE SCALE GENOMIC DNA]</scope>
    <source>
        <strain evidence="6 7">DSM 4273</strain>
    </source>
</reference>
<name>A0ABD8A6L8_9EURY</name>
<dbReference type="GO" id="GO:0016020">
    <property type="term" value="C:membrane"/>
    <property type="evidence" value="ECO:0007669"/>
    <property type="project" value="UniProtKB-SubCell"/>
</dbReference>
<comment type="subcellular location">
    <subcellularLocation>
        <location evidence="1">Membrane</location>
        <topology evidence="1">Multi-pass membrane protein</topology>
    </subcellularLocation>
</comment>
<sequence>MGEATTVLNKNLVLKSLSAVVLVAALIFICAGKWLFWQGILYSLLMISMFIVSFLFVAHNPGLINERLKPGPGAKAWDKIYLALSTLLFFITISLSALDSGRLGLSPELPAAVYAVASVVYIAGNLIFAWAKGTNNFFSSVVRVQKERGHAVCRDGPYRYVRHPGYLGGFLYMAVTPLLLGSLWGLIPTGIILVLMLVRTALEDRTLADELEGYQECQAKVKYRLIPLVW</sequence>
<dbReference type="InterPro" id="IPR007269">
    <property type="entry name" value="ICMT_MeTrfase"/>
</dbReference>
<dbReference type="AlphaFoldDB" id="A0ABD8A6L8"/>
<gene>
    <name evidence="6" type="ORF">R6Y95_06865</name>
</gene>
<dbReference type="GO" id="GO:0032259">
    <property type="term" value="P:methylation"/>
    <property type="evidence" value="ECO:0007669"/>
    <property type="project" value="UniProtKB-KW"/>
</dbReference>
<dbReference type="Pfam" id="PF04140">
    <property type="entry name" value="ICMT"/>
    <property type="match status" value="1"/>
</dbReference>
<dbReference type="EMBL" id="CP137641">
    <property type="protein sequence ID" value="WOX55188.1"/>
    <property type="molecule type" value="Genomic_DNA"/>
</dbReference>
<evidence type="ECO:0000313" key="7">
    <source>
        <dbReference type="Proteomes" id="UP001626603"/>
    </source>
</evidence>
<keyword evidence="3 5" id="KW-1133">Transmembrane helix</keyword>
<proteinExistence type="predicted"/>
<feature type="transmembrane region" description="Helical" evidence="5">
    <location>
        <begin position="39"/>
        <end position="60"/>
    </location>
</feature>
<evidence type="ECO:0000256" key="1">
    <source>
        <dbReference type="ARBA" id="ARBA00004141"/>
    </source>
</evidence>
<evidence type="ECO:0000256" key="4">
    <source>
        <dbReference type="ARBA" id="ARBA00023136"/>
    </source>
</evidence>
<keyword evidence="6" id="KW-0808">Transferase</keyword>
<dbReference type="Gene3D" id="1.20.120.1630">
    <property type="match status" value="1"/>
</dbReference>
<dbReference type="PANTHER" id="PTHR43847:SF1">
    <property type="entry name" value="BLL3993 PROTEIN"/>
    <property type="match status" value="1"/>
</dbReference>